<accession>A0A1A9AL91</accession>
<dbReference type="Proteomes" id="UP000078550">
    <property type="component" value="Unassembled WGS sequence"/>
</dbReference>
<name>A0A1A9AL91_PLAOA</name>
<gene>
    <name evidence="2" type="ORF">POVWA2_076400</name>
</gene>
<reference evidence="3" key="1">
    <citation type="submission" date="2016-05" db="EMBL/GenBank/DDBJ databases">
        <authorList>
            <person name="Naeem Raeece"/>
        </authorList>
    </citation>
    <scope>NUCLEOTIDE SEQUENCE [LARGE SCALE GENOMIC DNA]</scope>
</reference>
<dbReference type="Pfam" id="PF05795">
    <property type="entry name" value="Plasmodium_Vir"/>
    <property type="match status" value="1"/>
</dbReference>
<evidence type="ECO:0000313" key="2">
    <source>
        <dbReference type="EMBL" id="SBT56962.1"/>
    </source>
</evidence>
<proteinExistence type="predicted"/>
<dbReference type="EMBL" id="FLRE01001634">
    <property type="protein sequence ID" value="SBT56962.1"/>
    <property type="molecule type" value="Genomic_DNA"/>
</dbReference>
<protein>
    <submittedName>
        <fullName evidence="2">PIR Superfamily Protein</fullName>
    </submittedName>
</protein>
<sequence length="381" mass="43977">MEIQEIIRDYYEQLYAYKPENLEEMNKFLETCNLPILNQEETALLQNSTKELNSEKFYDALERESSDLSKYKEICNETSVRTENDKVNIICTKFLRYLKNCEALNNGSYKYDVSRLLNYWIYDKLINIYGADKTEEIILGFSKLQYAWSYQEFYPKKKPYYEKCKPDLDMVHHKDWKNRKELYDYCVNYEFIAPMCPYFHEECTKHCKYIHGKTELYKHFESLCNPKGSDCPEFYDKCKGYHPNIVLNALKCHEKIKIERDHDPGAGALRDSPESEPGAHGVDSRSPGHPVGSDTALTPETTEIGTKVGQSVLGVAPVLLTAAALYRYTPIGSWVRNLGGINQNSITNTGGEEMEGFLGNTQESGDMSYGDSGNYIWYQPM</sequence>
<organism evidence="2 3">
    <name type="scientific">Plasmodium ovale wallikeri</name>
    <dbReference type="NCBI Taxonomy" id="864142"/>
    <lineage>
        <taxon>Eukaryota</taxon>
        <taxon>Sar</taxon>
        <taxon>Alveolata</taxon>
        <taxon>Apicomplexa</taxon>
        <taxon>Aconoidasida</taxon>
        <taxon>Haemosporida</taxon>
        <taxon>Plasmodiidae</taxon>
        <taxon>Plasmodium</taxon>
        <taxon>Plasmodium (Plasmodium)</taxon>
    </lineage>
</organism>
<feature type="region of interest" description="Disordered" evidence="1">
    <location>
        <begin position="263"/>
        <end position="298"/>
    </location>
</feature>
<evidence type="ECO:0000256" key="1">
    <source>
        <dbReference type="SAM" id="MobiDB-lite"/>
    </source>
</evidence>
<dbReference type="InterPro" id="IPR008780">
    <property type="entry name" value="Plasmodium_Vir"/>
</dbReference>
<dbReference type="AlphaFoldDB" id="A0A1A9AL91"/>
<evidence type="ECO:0000313" key="3">
    <source>
        <dbReference type="Proteomes" id="UP000078550"/>
    </source>
</evidence>